<feature type="region of interest" description="Disordered" evidence="1">
    <location>
        <begin position="463"/>
        <end position="484"/>
    </location>
</feature>
<proteinExistence type="predicted"/>
<evidence type="ECO:0000313" key="3">
    <source>
        <dbReference type="Proteomes" id="UP000298030"/>
    </source>
</evidence>
<organism evidence="2 3">
    <name type="scientific">Coprinellus micaceus</name>
    <name type="common">Glistening ink-cap mushroom</name>
    <name type="synonym">Coprinus micaceus</name>
    <dbReference type="NCBI Taxonomy" id="71717"/>
    <lineage>
        <taxon>Eukaryota</taxon>
        <taxon>Fungi</taxon>
        <taxon>Dikarya</taxon>
        <taxon>Basidiomycota</taxon>
        <taxon>Agaricomycotina</taxon>
        <taxon>Agaricomycetes</taxon>
        <taxon>Agaricomycetidae</taxon>
        <taxon>Agaricales</taxon>
        <taxon>Agaricineae</taxon>
        <taxon>Psathyrellaceae</taxon>
        <taxon>Coprinellus</taxon>
    </lineage>
</organism>
<dbReference type="EMBL" id="QPFP01000098">
    <property type="protein sequence ID" value="TEB22055.1"/>
    <property type="molecule type" value="Genomic_DNA"/>
</dbReference>
<sequence>MAPLIDESKYNDEEHGWQQMSEADVLAWEWRFAHNTPQPRKPSSYDLAAKLGEQPRFLQQTYASGVECIFNYFQEQTKTIRERPHVGLDDSLVNQIWMAFFPSKVDYRGTQFLKTALSNVALQASIEQPSPTRYRLAPSIAASWLSLEEKLHTIIQTLETHVDFPQAVVPPPYPSNSRYMDLYRVKEDAIEAARRARNAFTYLQAYLSFLVSFWHRLDVRRSIDTLALWLAKRHQLDTTWTTMLLKFHPIAYTERVTRLGMTISVDSPWIPFLPIFVECNVRIGVYLNETPDVIQSDEHWPRYRPFVRDATLLHDDPSVCDCDVCQRRKLPGHPLLPDDPTKFIASREEAWVKHCTEMNIPTKKWGRTRPLDEESVWYFFQEGWNVYEWIDVQGCYQRCAVPRSLANAVFATYSPESRYFSPLYSEIDLCSNFAHPAADIGPPEPLGDPPAEPTTPIYHYEEGEEDEYGEGEPTPTSGTATTSPSVIPEWKLILQRRLGFDCSVDIASLPEQASRLPESIFAPTPKGLNKSLQVLGLVPSTWEKTMSEADRTLCAFPLRVLANRDLSLSSLPAQFDIAMRGLLPSLNHFQIQLVQQRDGDKIIDRFAIGTHKLPMNRQHFVVVVDGLTLLEIIRNGWTGILETARNLARIGVPFSTARYYHPSTRPKIRSVPREGLGVLESDTISAESYRHYEEHRDDFLRTPRGALALKEGGFIARLARDVVTVRTLTVAQPPSRDAAEYGRVLGRVREGDVIIADYVEHAEVDTILGRFLRYESANVQKGGAIVQKGVTIWPTMAAWDVMGVNTSAWNDSAEEWYRRKLTMYTREEGPEIKPLGSKAWRAGSKGLAKTRDIWKRYRMLATEYLKREYP</sequence>
<reference evidence="2 3" key="1">
    <citation type="journal article" date="2019" name="Nat. Ecol. Evol.">
        <title>Megaphylogeny resolves global patterns of mushroom evolution.</title>
        <authorList>
            <person name="Varga T."/>
            <person name="Krizsan K."/>
            <person name="Foldi C."/>
            <person name="Dima B."/>
            <person name="Sanchez-Garcia M."/>
            <person name="Sanchez-Ramirez S."/>
            <person name="Szollosi G.J."/>
            <person name="Szarkandi J.G."/>
            <person name="Papp V."/>
            <person name="Albert L."/>
            <person name="Andreopoulos W."/>
            <person name="Angelini C."/>
            <person name="Antonin V."/>
            <person name="Barry K.W."/>
            <person name="Bougher N.L."/>
            <person name="Buchanan P."/>
            <person name="Buyck B."/>
            <person name="Bense V."/>
            <person name="Catcheside P."/>
            <person name="Chovatia M."/>
            <person name="Cooper J."/>
            <person name="Damon W."/>
            <person name="Desjardin D."/>
            <person name="Finy P."/>
            <person name="Geml J."/>
            <person name="Haridas S."/>
            <person name="Hughes K."/>
            <person name="Justo A."/>
            <person name="Karasinski D."/>
            <person name="Kautmanova I."/>
            <person name="Kiss B."/>
            <person name="Kocsube S."/>
            <person name="Kotiranta H."/>
            <person name="LaButti K.M."/>
            <person name="Lechner B.E."/>
            <person name="Liimatainen K."/>
            <person name="Lipzen A."/>
            <person name="Lukacs Z."/>
            <person name="Mihaltcheva S."/>
            <person name="Morgado L.N."/>
            <person name="Niskanen T."/>
            <person name="Noordeloos M.E."/>
            <person name="Ohm R.A."/>
            <person name="Ortiz-Santana B."/>
            <person name="Ovrebo C."/>
            <person name="Racz N."/>
            <person name="Riley R."/>
            <person name="Savchenko A."/>
            <person name="Shiryaev A."/>
            <person name="Soop K."/>
            <person name="Spirin V."/>
            <person name="Szebenyi C."/>
            <person name="Tomsovsky M."/>
            <person name="Tulloss R.E."/>
            <person name="Uehling J."/>
            <person name="Grigoriev I.V."/>
            <person name="Vagvolgyi C."/>
            <person name="Papp T."/>
            <person name="Martin F.M."/>
            <person name="Miettinen O."/>
            <person name="Hibbett D.S."/>
            <person name="Nagy L.G."/>
        </authorList>
    </citation>
    <scope>NUCLEOTIDE SEQUENCE [LARGE SCALE GENOMIC DNA]</scope>
    <source>
        <strain evidence="2 3">FP101781</strain>
    </source>
</reference>
<protein>
    <submittedName>
        <fullName evidence="2">Uncharacterized protein</fullName>
    </submittedName>
</protein>
<evidence type="ECO:0000313" key="2">
    <source>
        <dbReference type="EMBL" id="TEB22055.1"/>
    </source>
</evidence>
<comment type="caution">
    <text evidence="2">The sequence shown here is derived from an EMBL/GenBank/DDBJ whole genome shotgun (WGS) entry which is preliminary data.</text>
</comment>
<keyword evidence="3" id="KW-1185">Reference proteome</keyword>
<dbReference type="OrthoDB" id="3268696at2759"/>
<accession>A0A4Y7SJP8</accession>
<gene>
    <name evidence="2" type="ORF">FA13DRAFT_1799272</name>
</gene>
<name>A0A4Y7SJP8_COPMI</name>
<dbReference type="Proteomes" id="UP000298030">
    <property type="component" value="Unassembled WGS sequence"/>
</dbReference>
<dbReference type="AlphaFoldDB" id="A0A4Y7SJP8"/>
<feature type="compositionally biased region" description="Low complexity" evidence="1">
    <location>
        <begin position="471"/>
        <end position="484"/>
    </location>
</feature>
<evidence type="ECO:0000256" key="1">
    <source>
        <dbReference type="SAM" id="MobiDB-lite"/>
    </source>
</evidence>